<evidence type="ECO:0000259" key="2">
    <source>
        <dbReference type="PROSITE" id="PS51444"/>
    </source>
</evidence>
<dbReference type="InterPro" id="IPR027643">
    <property type="entry name" value="Formin-like_plant"/>
</dbReference>
<sequence>MVDLLIILEAVLKTGNSMNVGTNQVGAHAFKLDTILKLVDVKWLDEKTKLLHFVVQGLGLQIVSGISTESLNVKKVAVMDAKVLGSDVSKLSKRTGNGLWCWSVTCVDLFVVIICDQVCVYHDWLWPIRC</sequence>
<gene>
    <name evidence="3" type="ORF">OLEA9_A029694</name>
</gene>
<protein>
    <submittedName>
        <fullName evidence="3">Formin 1</fullName>
    </submittedName>
</protein>
<comment type="caution">
    <text evidence="3">The sequence shown here is derived from an EMBL/GenBank/DDBJ whole genome shotgun (WGS) entry which is preliminary data.</text>
</comment>
<organism evidence="3 4">
    <name type="scientific">Olea europaea subsp. europaea</name>
    <dbReference type="NCBI Taxonomy" id="158383"/>
    <lineage>
        <taxon>Eukaryota</taxon>
        <taxon>Viridiplantae</taxon>
        <taxon>Streptophyta</taxon>
        <taxon>Embryophyta</taxon>
        <taxon>Tracheophyta</taxon>
        <taxon>Spermatophyta</taxon>
        <taxon>Magnoliopsida</taxon>
        <taxon>eudicotyledons</taxon>
        <taxon>Gunneridae</taxon>
        <taxon>Pentapetalae</taxon>
        <taxon>asterids</taxon>
        <taxon>lamiids</taxon>
        <taxon>Lamiales</taxon>
        <taxon>Oleaceae</taxon>
        <taxon>Oleeae</taxon>
        <taxon>Olea</taxon>
    </lineage>
</organism>
<comment type="similarity">
    <text evidence="1">Belongs to the formin-like family. Class-I subfamily.</text>
</comment>
<dbReference type="PANTHER" id="PTHR23213">
    <property type="entry name" value="FORMIN-RELATED"/>
    <property type="match status" value="1"/>
</dbReference>
<dbReference type="InterPro" id="IPR042201">
    <property type="entry name" value="FH2_Formin_sf"/>
</dbReference>
<evidence type="ECO:0000313" key="4">
    <source>
        <dbReference type="Proteomes" id="UP000594638"/>
    </source>
</evidence>
<dbReference type="Proteomes" id="UP000594638">
    <property type="component" value="Unassembled WGS sequence"/>
</dbReference>
<accession>A0A8S0QXP4</accession>
<keyword evidence="4" id="KW-1185">Reference proteome</keyword>
<dbReference type="SUPFAM" id="SSF101447">
    <property type="entry name" value="Formin homology 2 domain (FH2 domain)"/>
    <property type="match status" value="1"/>
</dbReference>
<dbReference type="Pfam" id="PF02181">
    <property type="entry name" value="FH2"/>
    <property type="match status" value="1"/>
</dbReference>
<name>A0A8S0QXP4_OLEEU</name>
<evidence type="ECO:0000313" key="3">
    <source>
        <dbReference type="EMBL" id="CAA2970699.1"/>
    </source>
</evidence>
<dbReference type="AlphaFoldDB" id="A0A8S0QXP4"/>
<proteinExistence type="inferred from homology"/>
<dbReference type="OrthoDB" id="1668162at2759"/>
<dbReference type="Gramene" id="OE9A029694T1">
    <property type="protein sequence ID" value="OE9A029694C1"/>
    <property type="gene ID" value="OE9A029694"/>
</dbReference>
<dbReference type="PANTHER" id="PTHR23213:SF368">
    <property type="entry name" value="HISTONE H3-K79 METHYLTRANSFERASE"/>
    <property type="match status" value="1"/>
</dbReference>
<evidence type="ECO:0000256" key="1">
    <source>
        <dbReference type="ARBA" id="ARBA00025793"/>
    </source>
</evidence>
<dbReference type="GO" id="GO:0045010">
    <property type="term" value="P:actin nucleation"/>
    <property type="evidence" value="ECO:0007669"/>
    <property type="project" value="InterPro"/>
</dbReference>
<dbReference type="PROSITE" id="PS51444">
    <property type="entry name" value="FH2"/>
    <property type="match status" value="1"/>
</dbReference>
<reference evidence="3 4" key="1">
    <citation type="submission" date="2019-12" db="EMBL/GenBank/DDBJ databases">
        <authorList>
            <person name="Alioto T."/>
            <person name="Alioto T."/>
            <person name="Gomez Garrido J."/>
        </authorList>
    </citation>
    <scope>NUCLEOTIDE SEQUENCE [LARGE SCALE GENOMIC DNA]</scope>
</reference>
<dbReference type="Gene3D" id="1.20.58.2220">
    <property type="entry name" value="Formin, FH2 domain"/>
    <property type="match status" value="1"/>
</dbReference>
<dbReference type="InterPro" id="IPR015425">
    <property type="entry name" value="FH2_Formin"/>
</dbReference>
<dbReference type="EMBL" id="CACTIH010001982">
    <property type="protein sequence ID" value="CAA2970699.1"/>
    <property type="molecule type" value="Genomic_DNA"/>
</dbReference>
<dbReference type="GO" id="GO:0051015">
    <property type="term" value="F:actin filament binding"/>
    <property type="evidence" value="ECO:0007669"/>
    <property type="project" value="InterPro"/>
</dbReference>
<feature type="domain" description="FH2" evidence="2">
    <location>
        <begin position="1"/>
        <end position="130"/>
    </location>
</feature>